<keyword evidence="4" id="KW-1185">Reference proteome</keyword>
<sequence>MKGTRRLGSTDYAISPIGMGCLQFAQGQGMAGRIYSPLDAATTTEIVGKALAGRVNWFDTAETYGGGASERALSTALQENGVAPDEVMIATKWAPWLRRAATIEHTIGDRIEALQGYPVCLHQIHGPRGSLSSLPAQLRAMARLARQHRIGAIGVSDFSARQLREAAQILRDEGIALAANQTRISLLDRDIEHNGVLQAARDLGITLIAYSPLCRGVLTGRLHEDPARVEALSRTRRRLNPHLRGQGLIRTAPLIDELRAIAQTYGVSVAQVALNWLISFYGDTVVAIPGASQPCQAEEAAAAMDFTLTDKELQRLAEVSERVR</sequence>
<protein>
    <submittedName>
        <fullName evidence="3">Predicted oxidoreductase</fullName>
    </submittedName>
</protein>
<dbReference type="InterPro" id="IPR036812">
    <property type="entry name" value="NAD(P)_OxRdtase_dom_sf"/>
</dbReference>
<evidence type="ECO:0000256" key="1">
    <source>
        <dbReference type="ARBA" id="ARBA00023002"/>
    </source>
</evidence>
<keyword evidence="1" id="KW-0560">Oxidoreductase</keyword>
<evidence type="ECO:0000313" key="4">
    <source>
        <dbReference type="Proteomes" id="UP000236732"/>
    </source>
</evidence>
<dbReference type="Pfam" id="PF00248">
    <property type="entry name" value="Aldo_ket_red"/>
    <property type="match status" value="1"/>
</dbReference>
<dbReference type="EMBL" id="FNVT01000015">
    <property type="protein sequence ID" value="SEH00259.1"/>
    <property type="molecule type" value="Genomic_DNA"/>
</dbReference>
<evidence type="ECO:0000259" key="2">
    <source>
        <dbReference type="Pfam" id="PF00248"/>
    </source>
</evidence>
<dbReference type="InterPro" id="IPR050523">
    <property type="entry name" value="AKR_Detox_Biosynth"/>
</dbReference>
<proteinExistence type="predicted"/>
<feature type="domain" description="NADP-dependent oxidoreductase" evidence="2">
    <location>
        <begin position="17"/>
        <end position="320"/>
    </location>
</feature>
<dbReference type="PANTHER" id="PTHR43364">
    <property type="entry name" value="NADH-SPECIFIC METHYLGLYOXAL REDUCTASE-RELATED"/>
    <property type="match status" value="1"/>
</dbReference>
<reference evidence="3 4" key="1">
    <citation type="submission" date="2016-10" db="EMBL/GenBank/DDBJ databases">
        <authorList>
            <person name="de Groot N.N."/>
        </authorList>
    </citation>
    <scope>NUCLEOTIDE SEQUENCE [LARGE SCALE GENOMIC DNA]</scope>
    <source>
        <strain evidence="3 4">CGMCC 4.7037</strain>
    </source>
</reference>
<dbReference type="AlphaFoldDB" id="A0A1H6ETW2"/>
<accession>A0A1H6ETW2</accession>
<gene>
    <name evidence="3" type="ORF">SAMN05444920_115238</name>
</gene>
<dbReference type="SUPFAM" id="SSF51430">
    <property type="entry name" value="NAD(P)-linked oxidoreductase"/>
    <property type="match status" value="1"/>
</dbReference>
<organism evidence="3 4">
    <name type="scientific">Nonomuraea solani</name>
    <dbReference type="NCBI Taxonomy" id="1144553"/>
    <lineage>
        <taxon>Bacteria</taxon>
        <taxon>Bacillati</taxon>
        <taxon>Actinomycetota</taxon>
        <taxon>Actinomycetes</taxon>
        <taxon>Streptosporangiales</taxon>
        <taxon>Streptosporangiaceae</taxon>
        <taxon>Nonomuraea</taxon>
    </lineage>
</organism>
<dbReference type="RefSeq" id="WP_103961442.1">
    <property type="nucleotide sequence ID" value="NZ_FNVT01000015.1"/>
</dbReference>
<dbReference type="InterPro" id="IPR023210">
    <property type="entry name" value="NADP_OxRdtase_dom"/>
</dbReference>
<dbReference type="OrthoDB" id="9768793at2"/>
<dbReference type="Proteomes" id="UP000236732">
    <property type="component" value="Unassembled WGS sequence"/>
</dbReference>
<dbReference type="Gene3D" id="3.20.20.100">
    <property type="entry name" value="NADP-dependent oxidoreductase domain"/>
    <property type="match status" value="1"/>
</dbReference>
<name>A0A1H6ETW2_9ACTN</name>
<evidence type="ECO:0000313" key="3">
    <source>
        <dbReference type="EMBL" id="SEH00259.1"/>
    </source>
</evidence>
<dbReference type="GO" id="GO:0016491">
    <property type="term" value="F:oxidoreductase activity"/>
    <property type="evidence" value="ECO:0007669"/>
    <property type="project" value="UniProtKB-KW"/>
</dbReference>
<dbReference type="PANTHER" id="PTHR43364:SF4">
    <property type="entry name" value="NAD(P)-LINKED OXIDOREDUCTASE SUPERFAMILY PROTEIN"/>
    <property type="match status" value="1"/>
</dbReference>